<organism evidence="2 3">
    <name type="scientific">Datura stramonium</name>
    <name type="common">Jimsonweed</name>
    <name type="synonym">Common thornapple</name>
    <dbReference type="NCBI Taxonomy" id="4076"/>
    <lineage>
        <taxon>Eukaryota</taxon>
        <taxon>Viridiplantae</taxon>
        <taxon>Streptophyta</taxon>
        <taxon>Embryophyta</taxon>
        <taxon>Tracheophyta</taxon>
        <taxon>Spermatophyta</taxon>
        <taxon>Magnoliopsida</taxon>
        <taxon>eudicotyledons</taxon>
        <taxon>Gunneridae</taxon>
        <taxon>Pentapetalae</taxon>
        <taxon>asterids</taxon>
        <taxon>lamiids</taxon>
        <taxon>Solanales</taxon>
        <taxon>Solanaceae</taxon>
        <taxon>Solanoideae</taxon>
        <taxon>Datureae</taxon>
        <taxon>Datura</taxon>
    </lineage>
</organism>
<dbReference type="Pfam" id="PF05553">
    <property type="entry name" value="DUF761"/>
    <property type="match status" value="1"/>
</dbReference>
<dbReference type="InterPro" id="IPR008480">
    <property type="entry name" value="DUF761_pln"/>
</dbReference>
<feature type="region of interest" description="Disordered" evidence="1">
    <location>
        <begin position="88"/>
        <end position="161"/>
    </location>
</feature>
<sequence>MTEEVVSSTVTAITNNNNNKSLVHDNIVNQPQLTVTKKKKKGPFSFLRAASLKFRRRSVDLKQEKFSQDEVPPADTKGENWKKLVGCMRPLHLQDNQSPPSPHPLPPPSPSVESCEHFSSPYSPSLSTSSAGTMSQYASANNLQELFGENDDDDEEEEDPDQVFDAIGADEMIDVKAENFIAQFYEQMRRQR</sequence>
<feature type="compositionally biased region" description="Pro residues" evidence="1">
    <location>
        <begin position="99"/>
        <end position="110"/>
    </location>
</feature>
<proteinExistence type="predicted"/>
<dbReference type="PANTHER" id="PTHR36378">
    <property type="entry name" value="COTTON FIBER PROTEIN"/>
    <property type="match status" value="1"/>
</dbReference>
<feature type="compositionally biased region" description="Low complexity" evidence="1">
    <location>
        <begin position="119"/>
        <end position="135"/>
    </location>
</feature>
<dbReference type="EMBL" id="JACEIK010000269">
    <property type="protein sequence ID" value="MCD7453850.1"/>
    <property type="molecule type" value="Genomic_DNA"/>
</dbReference>
<gene>
    <name evidence="2" type="ORF">HAX54_022346</name>
</gene>
<protein>
    <submittedName>
        <fullName evidence="2">Uncharacterized protein</fullName>
    </submittedName>
</protein>
<comment type="caution">
    <text evidence="2">The sequence shown here is derived from an EMBL/GenBank/DDBJ whole genome shotgun (WGS) entry which is preliminary data.</text>
</comment>
<feature type="compositionally biased region" description="Acidic residues" evidence="1">
    <location>
        <begin position="148"/>
        <end position="161"/>
    </location>
</feature>
<dbReference type="Proteomes" id="UP000823775">
    <property type="component" value="Unassembled WGS sequence"/>
</dbReference>
<evidence type="ECO:0000313" key="2">
    <source>
        <dbReference type="EMBL" id="MCD7453850.1"/>
    </source>
</evidence>
<keyword evidence="3" id="KW-1185">Reference proteome</keyword>
<dbReference type="PANTHER" id="PTHR36378:SF1">
    <property type="entry name" value="COTTON FIBER PROTEIN"/>
    <property type="match status" value="1"/>
</dbReference>
<accession>A0ABS8S408</accession>
<name>A0ABS8S408_DATST</name>
<evidence type="ECO:0000256" key="1">
    <source>
        <dbReference type="SAM" id="MobiDB-lite"/>
    </source>
</evidence>
<reference evidence="2 3" key="1">
    <citation type="journal article" date="2021" name="BMC Genomics">
        <title>Datura genome reveals duplications of psychoactive alkaloid biosynthetic genes and high mutation rate following tissue culture.</title>
        <authorList>
            <person name="Rajewski A."/>
            <person name="Carter-House D."/>
            <person name="Stajich J."/>
            <person name="Litt A."/>
        </authorList>
    </citation>
    <scope>NUCLEOTIDE SEQUENCE [LARGE SCALE GENOMIC DNA]</scope>
    <source>
        <strain evidence="2">AR-01</strain>
    </source>
</reference>
<evidence type="ECO:0000313" key="3">
    <source>
        <dbReference type="Proteomes" id="UP000823775"/>
    </source>
</evidence>